<evidence type="ECO:0000313" key="2">
    <source>
        <dbReference type="Proteomes" id="UP000314294"/>
    </source>
</evidence>
<protein>
    <submittedName>
        <fullName evidence="1">Uncharacterized protein</fullName>
    </submittedName>
</protein>
<organism evidence="1 2">
    <name type="scientific">Liparis tanakae</name>
    <name type="common">Tanaka's snailfish</name>
    <dbReference type="NCBI Taxonomy" id="230148"/>
    <lineage>
        <taxon>Eukaryota</taxon>
        <taxon>Metazoa</taxon>
        <taxon>Chordata</taxon>
        <taxon>Craniata</taxon>
        <taxon>Vertebrata</taxon>
        <taxon>Euteleostomi</taxon>
        <taxon>Actinopterygii</taxon>
        <taxon>Neopterygii</taxon>
        <taxon>Teleostei</taxon>
        <taxon>Neoteleostei</taxon>
        <taxon>Acanthomorphata</taxon>
        <taxon>Eupercaria</taxon>
        <taxon>Perciformes</taxon>
        <taxon>Cottioidei</taxon>
        <taxon>Cottales</taxon>
        <taxon>Liparidae</taxon>
        <taxon>Liparis</taxon>
    </lineage>
</organism>
<dbReference type="Proteomes" id="UP000314294">
    <property type="component" value="Unassembled WGS sequence"/>
</dbReference>
<proteinExistence type="predicted"/>
<dbReference type="EMBL" id="SRLO01000030">
    <property type="protein sequence ID" value="TNN83880.1"/>
    <property type="molecule type" value="Genomic_DNA"/>
</dbReference>
<sequence length="98" mass="10389">MAPAAGPHWMLSPPLVLPSVPLASEDSALLRELRLASEGRVSRRGGILSLMRSRPFASAKLVILCWGEKPLMAVGAQEQGTRALLESGSTGFHCAINP</sequence>
<dbReference type="OrthoDB" id="8019821at2759"/>
<reference evidence="1 2" key="1">
    <citation type="submission" date="2019-03" db="EMBL/GenBank/DDBJ databases">
        <title>First draft genome of Liparis tanakae, snailfish: a comprehensive survey of snailfish specific genes.</title>
        <authorList>
            <person name="Kim W."/>
            <person name="Song I."/>
            <person name="Jeong J.-H."/>
            <person name="Kim D."/>
            <person name="Kim S."/>
            <person name="Ryu S."/>
            <person name="Song J.Y."/>
            <person name="Lee S.K."/>
        </authorList>
    </citation>
    <scope>NUCLEOTIDE SEQUENCE [LARGE SCALE GENOMIC DNA]</scope>
    <source>
        <tissue evidence="1">Muscle</tissue>
    </source>
</reference>
<name>A0A4Z2J0T2_9TELE</name>
<gene>
    <name evidence="1" type="ORF">EYF80_005751</name>
</gene>
<dbReference type="AlphaFoldDB" id="A0A4Z2J0T2"/>
<comment type="caution">
    <text evidence="1">The sequence shown here is derived from an EMBL/GenBank/DDBJ whole genome shotgun (WGS) entry which is preliminary data.</text>
</comment>
<evidence type="ECO:0000313" key="1">
    <source>
        <dbReference type="EMBL" id="TNN83880.1"/>
    </source>
</evidence>
<accession>A0A4Z2J0T2</accession>
<keyword evidence="2" id="KW-1185">Reference proteome</keyword>